<dbReference type="eggNOG" id="KOG0546">
    <property type="taxonomic scope" value="Eukaryota"/>
</dbReference>
<dbReference type="SMART" id="SM00028">
    <property type="entry name" value="TPR"/>
    <property type="match status" value="1"/>
</dbReference>
<dbReference type="Gene3D" id="1.25.40.10">
    <property type="entry name" value="Tetratricopeptide repeat domain"/>
    <property type="match status" value="1"/>
</dbReference>
<feature type="compositionally biased region" description="Low complexity" evidence="2">
    <location>
        <begin position="103"/>
        <end position="113"/>
    </location>
</feature>
<feature type="region of interest" description="Disordered" evidence="2">
    <location>
        <begin position="97"/>
        <end position="123"/>
    </location>
</feature>
<dbReference type="STRING" id="4533.J3LY34"/>
<dbReference type="Pfam" id="PF00515">
    <property type="entry name" value="TPR_1"/>
    <property type="match status" value="1"/>
</dbReference>
<dbReference type="Gramene" id="OB04G20590.1">
    <property type="protein sequence ID" value="OB04G20590.1"/>
    <property type="gene ID" value="OB04G20590"/>
</dbReference>
<dbReference type="PROSITE" id="PS50293">
    <property type="entry name" value="TPR_REGION"/>
    <property type="match status" value="1"/>
</dbReference>
<keyword evidence="3" id="KW-1133">Transmembrane helix</keyword>
<dbReference type="SUPFAM" id="SSF48452">
    <property type="entry name" value="TPR-like"/>
    <property type="match status" value="1"/>
</dbReference>
<feature type="transmembrane region" description="Helical" evidence="3">
    <location>
        <begin position="173"/>
        <end position="197"/>
    </location>
</feature>
<dbReference type="PANTHER" id="PTHR48433:SF1">
    <property type="entry name" value="OUTER ENVELOPE PROTEIN 61-LIKE"/>
    <property type="match status" value="1"/>
</dbReference>
<dbReference type="PROSITE" id="PS50005">
    <property type="entry name" value="TPR"/>
    <property type="match status" value="1"/>
</dbReference>
<dbReference type="AlphaFoldDB" id="J3LY34"/>
<dbReference type="PANTHER" id="PTHR48433">
    <property type="entry name" value="OUTER ENVELOPE PROTEIN 61-LIKE"/>
    <property type="match status" value="1"/>
</dbReference>
<organism evidence="4">
    <name type="scientific">Oryza brachyantha</name>
    <name type="common">malo sina</name>
    <dbReference type="NCBI Taxonomy" id="4533"/>
    <lineage>
        <taxon>Eukaryota</taxon>
        <taxon>Viridiplantae</taxon>
        <taxon>Streptophyta</taxon>
        <taxon>Embryophyta</taxon>
        <taxon>Tracheophyta</taxon>
        <taxon>Spermatophyta</taxon>
        <taxon>Magnoliopsida</taxon>
        <taxon>Liliopsida</taxon>
        <taxon>Poales</taxon>
        <taxon>Poaceae</taxon>
        <taxon>BOP clade</taxon>
        <taxon>Oryzoideae</taxon>
        <taxon>Oryzeae</taxon>
        <taxon>Oryzinae</taxon>
        <taxon>Oryza</taxon>
    </lineage>
</organism>
<keyword evidence="5" id="KW-1185">Reference proteome</keyword>
<evidence type="ECO:0000256" key="2">
    <source>
        <dbReference type="SAM" id="MobiDB-lite"/>
    </source>
</evidence>
<keyword evidence="3" id="KW-0472">Membrane</keyword>
<keyword evidence="3" id="KW-0812">Transmembrane</keyword>
<keyword evidence="1" id="KW-0802">TPR repeat</keyword>
<name>J3LY34_ORYBR</name>
<sequence>MSCHLKTRRFQECVDEGSEVLAYDPGNVKAYYRRGQAYRELGKLEQAVADLRRARELSPDEDAIAGALRDAQEKLALEMEAKDHPRPRGGVVIEEIVEEEEPSSSQTRSSSTSGYIVSEPSDPAADAQESMMMSFFMNGAPAMSPEDLDRAVRLVVMDGARQVAEAARKAKELLLGANGLVLPIAVLVLAVVFHQLGFVSARWLQFVAIAVVRRVLALRGFK</sequence>
<protein>
    <submittedName>
        <fullName evidence="4">Uncharacterized protein</fullName>
    </submittedName>
</protein>
<dbReference type="Proteomes" id="UP000006038">
    <property type="component" value="Chromosome 4"/>
</dbReference>
<dbReference type="InterPro" id="IPR011990">
    <property type="entry name" value="TPR-like_helical_dom_sf"/>
</dbReference>
<reference evidence="4" key="1">
    <citation type="journal article" date="2013" name="Nat. Commun.">
        <title>Whole-genome sequencing of Oryza brachyantha reveals mechanisms underlying Oryza genome evolution.</title>
        <authorList>
            <person name="Chen J."/>
            <person name="Huang Q."/>
            <person name="Gao D."/>
            <person name="Wang J."/>
            <person name="Lang Y."/>
            <person name="Liu T."/>
            <person name="Li B."/>
            <person name="Bai Z."/>
            <person name="Luis Goicoechea J."/>
            <person name="Liang C."/>
            <person name="Chen C."/>
            <person name="Zhang W."/>
            <person name="Sun S."/>
            <person name="Liao Y."/>
            <person name="Zhang X."/>
            <person name="Yang L."/>
            <person name="Song C."/>
            <person name="Wang M."/>
            <person name="Shi J."/>
            <person name="Liu G."/>
            <person name="Liu J."/>
            <person name="Zhou H."/>
            <person name="Zhou W."/>
            <person name="Yu Q."/>
            <person name="An N."/>
            <person name="Chen Y."/>
            <person name="Cai Q."/>
            <person name="Wang B."/>
            <person name="Liu B."/>
            <person name="Min J."/>
            <person name="Huang Y."/>
            <person name="Wu H."/>
            <person name="Li Z."/>
            <person name="Zhang Y."/>
            <person name="Yin Y."/>
            <person name="Song W."/>
            <person name="Jiang J."/>
            <person name="Jackson S.A."/>
            <person name="Wing R.A."/>
            <person name="Wang J."/>
            <person name="Chen M."/>
        </authorList>
    </citation>
    <scope>NUCLEOTIDE SEQUENCE [LARGE SCALE GENOMIC DNA]</scope>
    <source>
        <strain evidence="4">cv. IRGC 101232</strain>
    </source>
</reference>
<feature type="repeat" description="TPR" evidence="1">
    <location>
        <begin position="28"/>
        <end position="61"/>
    </location>
</feature>
<accession>J3LY34</accession>
<dbReference type="EnsemblPlants" id="OB04G20590.1">
    <property type="protein sequence ID" value="OB04G20590.1"/>
    <property type="gene ID" value="OB04G20590"/>
</dbReference>
<evidence type="ECO:0000313" key="5">
    <source>
        <dbReference type="Proteomes" id="UP000006038"/>
    </source>
</evidence>
<reference evidence="4" key="2">
    <citation type="submission" date="2013-04" db="UniProtKB">
        <authorList>
            <consortium name="EnsemblPlants"/>
        </authorList>
    </citation>
    <scope>IDENTIFICATION</scope>
</reference>
<dbReference type="InterPro" id="IPR019734">
    <property type="entry name" value="TPR_rpt"/>
</dbReference>
<evidence type="ECO:0000256" key="1">
    <source>
        <dbReference type="PROSITE-ProRule" id="PRU00339"/>
    </source>
</evidence>
<dbReference type="HOGENOM" id="CLU_1247046_0_0_1"/>
<evidence type="ECO:0000256" key="3">
    <source>
        <dbReference type="SAM" id="Phobius"/>
    </source>
</evidence>
<evidence type="ECO:0000313" key="4">
    <source>
        <dbReference type="EnsemblPlants" id="OB04G20590.1"/>
    </source>
</evidence>
<proteinExistence type="predicted"/>
<dbReference type="InterPro" id="IPR053319">
    <property type="entry name" value="OEP61"/>
</dbReference>